<evidence type="ECO:0000313" key="19">
    <source>
        <dbReference type="Proteomes" id="UP000326924"/>
    </source>
</evidence>
<dbReference type="GO" id="GO:0003676">
    <property type="term" value="F:nucleic acid binding"/>
    <property type="evidence" value="ECO:0007669"/>
    <property type="project" value="InterPro"/>
</dbReference>
<keyword evidence="7" id="KW-0378">Hydrolase</keyword>
<dbReference type="InterPro" id="IPR050628">
    <property type="entry name" value="SNF2_RAD54_helicase_TF"/>
</dbReference>
<dbReference type="PANTHER" id="PTHR45626">
    <property type="entry name" value="TRANSCRIPTION TERMINATION FACTOR 2-RELATED"/>
    <property type="match status" value="1"/>
</dbReference>
<keyword evidence="5" id="KW-0227">DNA damage</keyword>
<reference evidence="18 19" key="1">
    <citation type="submission" date="2019-09" db="EMBL/GenBank/DDBJ databases">
        <title>Draft genome of the ectomycorrhizal ascomycete Sphaerosporella brunnea.</title>
        <authorList>
            <consortium name="DOE Joint Genome Institute"/>
            <person name="Benucci G.M."/>
            <person name="Marozzi G."/>
            <person name="Antonielli L."/>
            <person name="Sanchez S."/>
            <person name="Marco P."/>
            <person name="Wang X."/>
            <person name="Falini L.B."/>
            <person name="Barry K."/>
            <person name="Haridas S."/>
            <person name="Lipzen A."/>
            <person name="Labutti K."/>
            <person name="Grigoriev I.V."/>
            <person name="Murat C."/>
            <person name="Martin F."/>
            <person name="Albertini E."/>
            <person name="Donnini D."/>
            <person name="Bonito G."/>
        </authorList>
    </citation>
    <scope>NUCLEOTIDE SEQUENCE [LARGE SCALE GENOMIC DNA]</scope>
    <source>
        <strain evidence="18 19">Sb_GMNB300</strain>
    </source>
</reference>
<comment type="similarity">
    <text evidence="2">Belongs to the SNF2/RAD54 helicase family.</text>
</comment>
<evidence type="ECO:0000256" key="9">
    <source>
        <dbReference type="ARBA" id="ARBA00022833"/>
    </source>
</evidence>
<keyword evidence="10" id="KW-0067">ATP-binding</keyword>
<evidence type="ECO:0000256" key="12">
    <source>
        <dbReference type="ARBA" id="ARBA00023242"/>
    </source>
</evidence>
<evidence type="ECO:0000256" key="11">
    <source>
        <dbReference type="ARBA" id="ARBA00023204"/>
    </source>
</evidence>
<proteinExistence type="inferred from homology"/>
<comment type="caution">
    <text evidence="18">The sequence shown here is derived from an EMBL/GenBank/DDBJ whole genome shotgun (WGS) entry which is preliminary data.</text>
</comment>
<dbReference type="Pfam" id="PF08797">
    <property type="entry name" value="HIRAN"/>
    <property type="match status" value="1"/>
</dbReference>
<dbReference type="PROSITE" id="PS51192">
    <property type="entry name" value="HELICASE_ATP_BIND_1"/>
    <property type="match status" value="1"/>
</dbReference>
<evidence type="ECO:0000256" key="2">
    <source>
        <dbReference type="ARBA" id="ARBA00007025"/>
    </source>
</evidence>
<dbReference type="InterPro" id="IPR013083">
    <property type="entry name" value="Znf_RING/FYVE/PHD"/>
</dbReference>
<feature type="region of interest" description="Disordered" evidence="14">
    <location>
        <begin position="304"/>
        <end position="326"/>
    </location>
</feature>
<dbReference type="Gene3D" id="3.40.50.300">
    <property type="entry name" value="P-loop containing nucleotide triphosphate hydrolases"/>
    <property type="match status" value="1"/>
</dbReference>
<dbReference type="CDD" id="cd18793">
    <property type="entry name" value="SF2_C_SNF"/>
    <property type="match status" value="1"/>
</dbReference>
<dbReference type="Pfam" id="PF00176">
    <property type="entry name" value="SNF2-rel_dom"/>
    <property type="match status" value="1"/>
</dbReference>
<evidence type="ECO:0000256" key="3">
    <source>
        <dbReference type="ARBA" id="ARBA00022723"/>
    </source>
</evidence>
<dbReference type="InterPro" id="IPR027417">
    <property type="entry name" value="P-loop_NTPase"/>
</dbReference>
<dbReference type="PANTHER" id="PTHR45626:SF22">
    <property type="entry name" value="DNA REPAIR PROTEIN RAD5"/>
    <property type="match status" value="1"/>
</dbReference>
<keyword evidence="9" id="KW-0862">Zinc</keyword>
<dbReference type="InterPro" id="IPR038718">
    <property type="entry name" value="SNF2-like_sf"/>
</dbReference>
<dbReference type="SMART" id="SM00490">
    <property type="entry name" value="HELICc"/>
    <property type="match status" value="1"/>
</dbReference>
<dbReference type="SUPFAM" id="SSF52540">
    <property type="entry name" value="P-loop containing nucleoside triphosphate hydrolases"/>
    <property type="match status" value="2"/>
</dbReference>
<evidence type="ECO:0000259" key="17">
    <source>
        <dbReference type="PROSITE" id="PS51194"/>
    </source>
</evidence>
<evidence type="ECO:0000259" key="16">
    <source>
        <dbReference type="PROSITE" id="PS51192"/>
    </source>
</evidence>
<feature type="domain" description="RING-type" evidence="15">
    <location>
        <begin position="797"/>
        <end position="842"/>
    </location>
</feature>
<dbReference type="InterPro" id="IPR001841">
    <property type="entry name" value="Znf_RING"/>
</dbReference>
<feature type="domain" description="Helicase C-terminal" evidence="17">
    <location>
        <begin position="878"/>
        <end position="1038"/>
    </location>
</feature>
<dbReference type="PROSITE" id="PS50089">
    <property type="entry name" value="ZF_RING_2"/>
    <property type="match status" value="1"/>
</dbReference>
<dbReference type="Gene3D" id="3.30.40.10">
    <property type="entry name" value="Zinc/RING finger domain, C3HC4 (zinc finger)"/>
    <property type="match status" value="1"/>
</dbReference>
<keyword evidence="12" id="KW-0539">Nucleus</keyword>
<dbReference type="Proteomes" id="UP000326924">
    <property type="component" value="Unassembled WGS sequence"/>
</dbReference>
<dbReference type="GO" id="GO:0005634">
    <property type="term" value="C:nucleus"/>
    <property type="evidence" value="ECO:0007669"/>
    <property type="project" value="UniProtKB-SubCell"/>
</dbReference>
<dbReference type="Gene3D" id="3.40.50.10810">
    <property type="entry name" value="Tandem AAA-ATPase domain"/>
    <property type="match status" value="1"/>
</dbReference>
<protein>
    <submittedName>
        <fullName evidence="18">Putative DNA repair protein</fullName>
    </submittedName>
</protein>
<comment type="subcellular location">
    <subcellularLocation>
        <location evidence="1">Nucleus</location>
    </subcellularLocation>
</comment>
<dbReference type="FunCoup" id="A0A5J5EZV7">
    <property type="interactions" value="1060"/>
</dbReference>
<dbReference type="Pfam" id="PF00271">
    <property type="entry name" value="Helicase_C"/>
    <property type="match status" value="1"/>
</dbReference>
<dbReference type="GO" id="GO:0008094">
    <property type="term" value="F:ATP-dependent activity, acting on DNA"/>
    <property type="evidence" value="ECO:0007669"/>
    <property type="project" value="TreeGrafter"/>
</dbReference>
<keyword evidence="11" id="KW-0234">DNA repair</keyword>
<dbReference type="CDD" id="cd18008">
    <property type="entry name" value="DEXDc_SHPRH-like"/>
    <property type="match status" value="1"/>
</dbReference>
<dbReference type="GO" id="GO:0004386">
    <property type="term" value="F:helicase activity"/>
    <property type="evidence" value="ECO:0007669"/>
    <property type="project" value="UniProtKB-KW"/>
</dbReference>
<evidence type="ECO:0000256" key="14">
    <source>
        <dbReference type="SAM" id="MobiDB-lite"/>
    </source>
</evidence>
<evidence type="ECO:0000256" key="7">
    <source>
        <dbReference type="ARBA" id="ARBA00022801"/>
    </source>
</evidence>
<evidence type="ECO:0000256" key="5">
    <source>
        <dbReference type="ARBA" id="ARBA00022763"/>
    </source>
</evidence>
<sequence>MAETHLIKRRKVENGESNEAIPDDGFDPDMIAAVIGEHLPGDTLRRLKDVSGGNLERAINMYFDGSWNASSSFPQQSNAFGPLQPMSSPRKRPAASSSSHATERRGEPSSVTATAAESGVDLKSMPGRRYLGAFGVGGWATRSGTSLLQHGQEVRIERQKMTSKPQGSKKATIVRRKTQDIVVRFTDPKGQEVGRLPQETAEYISALLDQKIIALEGTCVYAPEQIRTNDTIFLQLRCYMLREAFERRLAPLDSETTDFFGPKETEDERAMRMRQVGLVKLFSEIGLEPIKSNGLDQKSKRAAILDSAEEPKATQPDPEAEEGKELEQDQLDALYRKAQSFDFNSPEAEPADTFALNLRPYQKQALHWLLNKERNVANREDVSMHPLWEEYPWPTQDLDGNHIPPVEGAAQFYVNPYSGELSLDFPRQEQNCLGGILADEMGLGKTIEMLSLIHTNKSPSDYKPKKTIPGILEKVSTTLVVAPMSLLSQWELETEAASKEGTLKPFVYYGNDKKSNLQLLLSSKGAPDVIITSYGTVLSEYNQVLKGGTGDGGLFSICFYRIILDEAHYIKNRLSKTAKACYELLSEHRWVLTGTPIVNRLEDLFSLVKFLRVDPWQSFTFWKSFITTPFENKEFLRALDVVQTVLEPLVLRRTKDMKLPNGDPLVPLPGKTTIIEKVQLSNKEREVYDFIQDRAKKTFKHNLEAGTLMKSYTSILAQILRLRQSCCHPTLIRKKEAVADELEAEAAYDVANGLADDMDLNELLDRFSVESSGNETNANTYGAHVLKQIKEEVEGECTFCCAEPMENQSVTSCFHAACRDCWFSFISHERELEKLPLCPSCRSPINERDIFEVVRGDDNNNDEEVLLRRVNSSHTSAKLHALIAKLKDMRKTEPDTKATVFSQFTSFLDLIGPALARERIPFVRFDGSMSQQARKAVIDQFKKHHGGMVMLLSLKAGGVGLNLTEAKRVFMMDPWWSFAVEAQAIDRVHRMGQMHDVTVHRFVVEDSVEERMINKIQARKKFIASSLGMMGDEEKKQVWLSFSDFFFESWWWWWCADADYIGTHR</sequence>
<feature type="region of interest" description="Disordered" evidence="14">
    <location>
        <begin position="1"/>
        <end position="25"/>
    </location>
</feature>
<dbReference type="GO" id="GO:0016818">
    <property type="term" value="F:hydrolase activity, acting on acid anhydrides, in phosphorus-containing anhydrides"/>
    <property type="evidence" value="ECO:0007669"/>
    <property type="project" value="InterPro"/>
</dbReference>
<keyword evidence="3" id="KW-0479">Metal-binding</keyword>
<evidence type="ECO:0000256" key="8">
    <source>
        <dbReference type="ARBA" id="ARBA00022806"/>
    </source>
</evidence>
<dbReference type="SMART" id="SM00487">
    <property type="entry name" value="DEXDc"/>
    <property type="match status" value="1"/>
</dbReference>
<keyword evidence="8" id="KW-0347">Helicase</keyword>
<dbReference type="EMBL" id="VXIS01000071">
    <property type="protein sequence ID" value="KAA8908139.1"/>
    <property type="molecule type" value="Genomic_DNA"/>
</dbReference>
<dbReference type="SMART" id="SM00910">
    <property type="entry name" value="HIRAN"/>
    <property type="match status" value="1"/>
</dbReference>
<dbReference type="OrthoDB" id="2801544at2759"/>
<evidence type="ECO:0000259" key="15">
    <source>
        <dbReference type="PROSITE" id="PS50089"/>
    </source>
</evidence>
<dbReference type="GO" id="GO:0005524">
    <property type="term" value="F:ATP binding"/>
    <property type="evidence" value="ECO:0007669"/>
    <property type="project" value="UniProtKB-KW"/>
</dbReference>
<keyword evidence="4" id="KW-0547">Nucleotide-binding</keyword>
<organism evidence="18 19">
    <name type="scientific">Sphaerosporella brunnea</name>
    <dbReference type="NCBI Taxonomy" id="1250544"/>
    <lineage>
        <taxon>Eukaryota</taxon>
        <taxon>Fungi</taxon>
        <taxon>Dikarya</taxon>
        <taxon>Ascomycota</taxon>
        <taxon>Pezizomycotina</taxon>
        <taxon>Pezizomycetes</taxon>
        <taxon>Pezizales</taxon>
        <taxon>Pyronemataceae</taxon>
        <taxon>Sphaerosporella</taxon>
    </lineage>
</organism>
<dbReference type="PROSITE" id="PS51194">
    <property type="entry name" value="HELICASE_CTER"/>
    <property type="match status" value="1"/>
</dbReference>
<dbReference type="GO" id="GO:0008270">
    <property type="term" value="F:zinc ion binding"/>
    <property type="evidence" value="ECO:0007669"/>
    <property type="project" value="UniProtKB-KW"/>
</dbReference>
<dbReference type="InterPro" id="IPR014905">
    <property type="entry name" value="HIRAN"/>
</dbReference>
<dbReference type="InterPro" id="IPR001650">
    <property type="entry name" value="Helicase_C-like"/>
</dbReference>
<dbReference type="GO" id="GO:0006281">
    <property type="term" value="P:DNA repair"/>
    <property type="evidence" value="ECO:0007669"/>
    <property type="project" value="UniProtKB-KW"/>
</dbReference>
<keyword evidence="19" id="KW-1185">Reference proteome</keyword>
<dbReference type="Pfam" id="PF24975">
    <property type="entry name" value="UBA_Rad5"/>
    <property type="match status" value="1"/>
</dbReference>
<gene>
    <name evidence="18" type="ORF">FN846DRAFT_946094</name>
</gene>
<dbReference type="InterPro" id="IPR049730">
    <property type="entry name" value="SNF2/RAD54-like_C"/>
</dbReference>
<feature type="region of interest" description="Disordered" evidence="14">
    <location>
        <begin position="73"/>
        <end position="119"/>
    </location>
</feature>
<dbReference type="AlphaFoldDB" id="A0A5J5EZV7"/>
<keyword evidence="6 13" id="KW-0863">Zinc-finger</keyword>
<accession>A0A5J5EZV7</accession>
<evidence type="ECO:0000256" key="10">
    <source>
        <dbReference type="ARBA" id="ARBA00022840"/>
    </source>
</evidence>
<feature type="domain" description="Helicase ATP-binding" evidence="16">
    <location>
        <begin position="426"/>
        <end position="614"/>
    </location>
</feature>
<evidence type="ECO:0000256" key="1">
    <source>
        <dbReference type="ARBA" id="ARBA00004123"/>
    </source>
</evidence>
<evidence type="ECO:0000256" key="6">
    <source>
        <dbReference type="ARBA" id="ARBA00022771"/>
    </source>
</evidence>
<evidence type="ECO:0000313" key="18">
    <source>
        <dbReference type="EMBL" id="KAA8908139.1"/>
    </source>
</evidence>
<dbReference type="InParanoid" id="A0A5J5EZV7"/>
<name>A0A5J5EZV7_9PEZI</name>
<dbReference type="InterPro" id="IPR014001">
    <property type="entry name" value="Helicase_ATP-bd"/>
</dbReference>
<dbReference type="InterPro" id="IPR000330">
    <property type="entry name" value="SNF2_N"/>
</dbReference>
<evidence type="ECO:0000256" key="13">
    <source>
        <dbReference type="PROSITE-ProRule" id="PRU00175"/>
    </source>
</evidence>
<evidence type="ECO:0000256" key="4">
    <source>
        <dbReference type="ARBA" id="ARBA00022741"/>
    </source>
</evidence>
<dbReference type="SUPFAM" id="SSF57850">
    <property type="entry name" value="RING/U-box"/>
    <property type="match status" value="1"/>
</dbReference>